<comment type="caution">
    <text evidence="2">The sequence shown here is derived from an EMBL/GenBank/DDBJ whole genome shotgun (WGS) entry which is preliminary data.</text>
</comment>
<gene>
    <name evidence="2" type="ORF">BUZ57_11250</name>
</gene>
<dbReference type="STRING" id="1284.SHYC_01775"/>
<sequence length="104" mass="11501">MTIIDIASIVSIMIMIFVAILILIIYLTKCNALVANFDMSQIPKAHVQTAWNLWLVGALSVLVAGIITILLRVVSSSILTFVPVVIGVVVMTMCFIKINKYRKH</sequence>
<name>A0A418JGG3_STAHY</name>
<protein>
    <recommendedName>
        <fullName evidence="4">DUF3784 domain-containing protein</fullName>
    </recommendedName>
</protein>
<dbReference type="EMBL" id="QXVO01000048">
    <property type="protein sequence ID" value="RIO43170.1"/>
    <property type="molecule type" value="Genomic_DNA"/>
</dbReference>
<feature type="transmembrane region" description="Helical" evidence="1">
    <location>
        <begin position="77"/>
        <end position="96"/>
    </location>
</feature>
<evidence type="ECO:0000313" key="2">
    <source>
        <dbReference type="EMBL" id="RIO43170.1"/>
    </source>
</evidence>
<dbReference type="RefSeq" id="WP_119635816.1">
    <property type="nucleotide sequence ID" value="NZ_CP170216.1"/>
</dbReference>
<evidence type="ECO:0000313" key="3">
    <source>
        <dbReference type="Proteomes" id="UP000285625"/>
    </source>
</evidence>
<organism evidence="2 3">
    <name type="scientific">Staphylococcus hyicus</name>
    <dbReference type="NCBI Taxonomy" id="1284"/>
    <lineage>
        <taxon>Bacteria</taxon>
        <taxon>Bacillati</taxon>
        <taxon>Bacillota</taxon>
        <taxon>Bacilli</taxon>
        <taxon>Bacillales</taxon>
        <taxon>Staphylococcaceae</taxon>
        <taxon>Staphylococcus</taxon>
    </lineage>
</organism>
<evidence type="ECO:0008006" key="4">
    <source>
        <dbReference type="Google" id="ProtNLM"/>
    </source>
</evidence>
<dbReference type="AlphaFoldDB" id="A0A418JGG3"/>
<proteinExistence type="predicted"/>
<feature type="transmembrane region" description="Helical" evidence="1">
    <location>
        <begin position="6"/>
        <end position="28"/>
    </location>
</feature>
<reference evidence="2 3" key="1">
    <citation type="journal article" date="2016" name="Front. Microbiol.">
        <title>Comprehensive Phylogenetic Analysis of Bovine Non-aureus Staphylococci Species Based on Whole-Genome Sequencing.</title>
        <authorList>
            <person name="Naushad S."/>
            <person name="Barkema H.W."/>
            <person name="Luby C."/>
            <person name="Condas L.A."/>
            <person name="Nobrega D.B."/>
            <person name="Carson D.A."/>
            <person name="De Buck J."/>
        </authorList>
    </citation>
    <scope>NUCLEOTIDE SEQUENCE [LARGE SCALE GENOMIC DNA]</scope>
    <source>
        <strain evidence="2 3">SNUC 5959</strain>
    </source>
</reference>
<dbReference type="Proteomes" id="UP000285625">
    <property type="component" value="Unassembled WGS sequence"/>
</dbReference>
<evidence type="ECO:0000256" key="1">
    <source>
        <dbReference type="SAM" id="Phobius"/>
    </source>
</evidence>
<feature type="transmembrane region" description="Helical" evidence="1">
    <location>
        <begin position="49"/>
        <end position="71"/>
    </location>
</feature>
<keyword evidence="1" id="KW-0472">Membrane</keyword>
<accession>A0A418JGG3</accession>
<keyword evidence="1" id="KW-0812">Transmembrane</keyword>
<keyword evidence="1" id="KW-1133">Transmembrane helix</keyword>